<dbReference type="InterPro" id="IPR001940">
    <property type="entry name" value="Peptidase_S1C"/>
</dbReference>
<keyword evidence="2" id="KW-0645">Protease</keyword>
<evidence type="ECO:0000259" key="6">
    <source>
        <dbReference type="PROSITE" id="PS50106"/>
    </source>
</evidence>
<evidence type="ECO:0000313" key="8">
    <source>
        <dbReference type="Proteomes" id="UP000002027"/>
    </source>
</evidence>
<feature type="compositionally biased region" description="Low complexity" evidence="4">
    <location>
        <begin position="45"/>
        <end position="68"/>
    </location>
</feature>
<dbReference type="CDD" id="cd06779">
    <property type="entry name" value="cpPDZ_Deg_HtrA-like"/>
    <property type="match status" value="1"/>
</dbReference>
<dbReference type="PRINTS" id="PR00834">
    <property type="entry name" value="PROTEASES2C"/>
</dbReference>
<dbReference type="RefSeq" id="WP_012872658.1">
    <property type="nucleotide sequence ID" value="NC_013523.1"/>
</dbReference>
<protein>
    <submittedName>
        <fullName evidence="7">PDZ/DHR/GLGF domain protein</fullName>
    </submittedName>
</protein>
<dbReference type="AlphaFoldDB" id="D1C6I7"/>
<evidence type="ECO:0000256" key="5">
    <source>
        <dbReference type="SAM" id="Phobius"/>
    </source>
</evidence>
<keyword evidence="8" id="KW-1185">Reference proteome</keyword>
<dbReference type="SUPFAM" id="SSF50156">
    <property type="entry name" value="PDZ domain-like"/>
    <property type="match status" value="1"/>
</dbReference>
<dbReference type="PANTHER" id="PTHR43343:SF3">
    <property type="entry name" value="PROTEASE DO-LIKE 8, CHLOROPLASTIC"/>
    <property type="match status" value="1"/>
</dbReference>
<feature type="region of interest" description="Disordered" evidence="4">
    <location>
        <begin position="45"/>
        <end position="70"/>
    </location>
</feature>
<keyword evidence="5" id="KW-0472">Membrane</keyword>
<feature type="compositionally biased region" description="Polar residues" evidence="4">
    <location>
        <begin position="358"/>
        <end position="367"/>
    </location>
</feature>
<dbReference type="STRING" id="479434.Sthe_2188"/>
<dbReference type="KEGG" id="sti:Sthe_2188"/>
<name>D1C6I7_SPHTD</name>
<reference evidence="8" key="1">
    <citation type="submission" date="2009-11" db="EMBL/GenBank/DDBJ databases">
        <title>The complete chromosome 1 of Sphaerobacter thermophilus DSM 20745.</title>
        <authorList>
            <person name="Lucas S."/>
            <person name="Copeland A."/>
            <person name="Lapidus A."/>
            <person name="Glavina del Rio T."/>
            <person name="Dalin E."/>
            <person name="Tice H."/>
            <person name="Bruce D."/>
            <person name="Goodwin L."/>
            <person name="Pitluck S."/>
            <person name="Kyrpides N."/>
            <person name="Mavromatis K."/>
            <person name="Ivanova N."/>
            <person name="Mikhailova N."/>
            <person name="LaButti K.M."/>
            <person name="Clum A."/>
            <person name="Sun H.I."/>
            <person name="Brettin T."/>
            <person name="Detter J.C."/>
            <person name="Han C."/>
            <person name="Larimer F."/>
            <person name="Land M."/>
            <person name="Hauser L."/>
            <person name="Markowitz V."/>
            <person name="Cheng J.F."/>
            <person name="Hugenholtz P."/>
            <person name="Woyke T."/>
            <person name="Wu D."/>
            <person name="Steenblock K."/>
            <person name="Schneider S."/>
            <person name="Pukall R."/>
            <person name="Goeker M."/>
            <person name="Klenk H.P."/>
            <person name="Eisen J.A."/>
        </authorList>
    </citation>
    <scope>NUCLEOTIDE SEQUENCE [LARGE SCALE GENOMIC DNA]</scope>
    <source>
        <strain evidence="8">ATCC 49802 / DSM 20745 / S 6022</strain>
    </source>
</reference>
<feature type="domain" description="PDZ" evidence="6">
    <location>
        <begin position="273"/>
        <end position="337"/>
    </location>
</feature>
<evidence type="ECO:0000256" key="1">
    <source>
        <dbReference type="ARBA" id="ARBA00010541"/>
    </source>
</evidence>
<dbReference type="Gene3D" id="2.30.42.10">
    <property type="match status" value="1"/>
</dbReference>
<dbReference type="InterPro" id="IPR043504">
    <property type="entry name" value="Peptidase_S1_PA_chymotrypsin"/>
</dbReference>
<reference evidence="7 8" key="2">
    <citation type="journal article" date="2010" name="Stand. Genomic Sci.">
        <title>Complete genome sequence of Desulfohalobium retbaense type strain (HR(100)).</title>
        <authorList>
            <person name="Spring S."/>
            <person name="Nolan M."/>
            <person name="Lapidus A."/>
            <person name="Glavina Del Rio T."/>
            <person name="Copeland A."/>
            <person name="Tice H."/>
            <person name="Cheng J.F."/>
            <person name="Lucas S."/>
            <person name="Land M."/>
            <person name="Chen F."/>
            <person name="Bruce D."/>
            <person name="Goodwin L."/>
            <person name="Pitluck S."/>
            <person name="Ivanova N."/>
            <person name="Mavromatis K."/>
            <person name="Mikhailova N."/>
            <person name="Pati A."/>
            <person name="Chen A."/>
            <person name="Palaniappan K."/>
            <person name="Hauser L."/>
            <person name="Chang Y.J."/>
            <person name="Jeffries C.D."/>
            <person name="Munk C."/>
            <person name="Kiss H."/>
            <person name="Chain P."/>
            <person name="Han C."/>
            <person name="Brettin T."/>
            <person name="Detter J.C."/>
            <person name="Schuler E."/>
            <person name="Goker M."/>
            <person name="Rohde M."/>
            <person name="Bristow J."/>
            <person name="Eisen J.A."/>
            <person name="Markowitz V."/>
            <person name="Hugenholtz P."/>
            <person name="Kyrpides N.C."/>
            <person name="Klenk H.P."/>
        </authorList>
    </citation>
    <scope>NUCLEOTIDE SEQUENCE [LARGE SCALE GENOMIC DNA]</scope>
    <source>
        <strain evidence="8">ATCC 49802 / DSM 20745 / S 6022</strain>
    </source>
</reference>
<dbReference type="InParanoid" id="D1C6I7"/>
<dbReference type="GO" id="GO:0006508">
    <property type="term" value="P:proteolysis"/>
    <property type="evidence" value="ECO:0007669"/>
    <property type="project" value="UniProtKB-KW"/>
</dbReference>
<dbReference type="InterPro" id="IPR001478">
    <property type="entry name" value="PDZ"/>
</dbReference>
<evidence type="ECO:0000256" key="4">
    <source>
        <dbReference type="SAM" id="MobiDB-lite"/>
    </source>
</evidence>
<dbReference type="EMBL" id="CP001823">
    <property type="protein sequence ID" value="ACZ39612.1"/>
    <property type="molecule type" value="Genomic_DNA"/>
</dbReference>
<evidence type="ECO:0000313" key="7">
    <source>
        <dbReference type="EMBL" id="ACZ39612.1"/>
    </source>
</evidence>
<dbReference type="PROSITE" id="PS50106">
    <property type="entry name" value="PDZ"/>
    <property type="match status" value="1"/>
</dbReference>
<evidence type="ECO:0000256" key="2">
    <source>
        <dbReference type="ARBA" id="ARBA00022670"/>
    </source>
</evidence>
<dbReference type="PANTHER" id="PTHR43343">
    <property type="entry name" value="PEPTIDASE S12"/>
    <property type="match status" value="1"/>
</dbReference>
<dbReference type="GO" id="GO:0004252">
    <property type="term" value="F:serine-type endopeptidase activity"/>
    <property type="evidence" value="ECO:0007669"/>
    <property type="project" value="InterPro"/>
</dbReference>
<evidence type="ECO:0000256" key="3">
    <source>
        <dbReference type="ARBA" id="ARBA00022801"/>
    </source>
</evidence>
<feature type="transmembrane region" description="Helical" evidence="5">
    <location>
        <begin position="7"/>
        <end position="34"/>
    </location>
</feature>
<dbReference type="FunCoup" id="D1C6I7">
    <property type="interactions" value="422"/>
</dbReference>
<dbReference type="Pfam" id="PF13180">
    <property type="entry name" value="PDZ_2"/>
    <property type="match status" value="1"/>
</dbReference>
<keyword evidence="5" id="KW-1133">Transmembrane helix</keyword>
<dbReference type="InterPro" id="IPR009003">
    <property type="entry name" value="Peptidase_S1_PA"/>
</dbReference>
<sequence>MQRQISILPAIALMAIALLIGLIGGGLLGGLAGYHYGSQSNSEATVAEATASSPPSSPDTGSTSSNASTQTTGDIVAAVNPAVVTIVSEQRSDFGPSRSTGTGTGMIIDTEGHIVTNHHVVDGADSLEVIFSDGERASATLIGSDPYQDVAVIKVDAQVPATITFGDSDKVKPGDSVIAIGSALGEFRNTVTDGIVSATGRSLDTGQGYRLENLIQHDAPINPGNSGGPLINMSGEVIGMNTAVVRGGFGQPGAEGLGFAIESNTVKRFAEQIIAEGRVERPYLGISFRPVTRAGRSIGDSEQPVLVMEVASGSPADEAGLRPGDVITAIDGTTLDDEHPFLNVLYSYEPGDTVTLTVQSGRGSGQSRDVDVTLGSQSDRN</sequence>
<dbReference type="InterPro" id="IPR036034">
    <property type="entry name" value="PDZ_sf"/>
</dbReference>
<gene>
    <name evidence="7" type="ordered locus">Sthe_2188</name>
</gene>
<dbReference type="MEROPS" id="S01.525"/>
<dbReference type="Proteomes" id="UP000002027">
    <property type="component" value="Chromosome 1"/>
</dbReference>
<dbReference type="eggNOG" id="COG0265">
    <property type="taxonomic scope" value="Bacteria"/>
</dbReference>
<dbReference type="Gene3D" id="2.40.10.10">
    <property type="entry name" value="Trypsin-like serine proteases"/>
    <property type="match status" value="2"/>
</dbReference>
<proteinExistence type="inferred from homology"/>
<dbReference type="HOGENOM" id="CLU_020120_0_0_0"/>
<dbReference type="Pfam" id="PF13365">
    <property type="entry name" value="Trypsin_2"/>
    <property type="match status" value="1"/>
</dbReference>
<accession>D1C6I7</accession>
<dbReference type="InterPro" id="IPR051201">
    <property type="entry name" value="Chloro_Bact_Ser_Proteases"/>
</dbReference>
<comment type="similarity">
    <text evidence="1">Belongs to the peptidase S1C family.</text>
</comment>
<dbReference type="SMART" id="SM00228">
    <property type="entry name" value="PDZ"/>
    <property type="match status" value="1"/>
</dbReference>
<dbReference type="SUPFAM" id="SSF50494">
    <property type="entry name" value="Trypsin-like serine proteases"/>
    <property type="match status" value="1"/>
</dbReference>
<feature type="region of interest" description="Disordered" evidence="4">
    <location>
        <begin position="358"/>
        <end position="381"/>
    </location>
</feature>
<keyword evidence="5" id="KW-0812">Transmembrane</keyword>
<organism evidence="7 8">
    <name type="scientific">Sphaerobacter thermophilus (strain ATCC 49802 / DSM 20745 / KCCM 41009 / NCIMB 13125 / S 6022)</name>
    <dbReference type="NCBI Taxonomy" id="479434"/>
    <lineage>
        <taxon>Bacteria</taxon>
        <taxon>Pseudomonadati</taxon>
        <taxon>Thermomicrobiota</taxon>
        <taxon>Thermomicrobia</taxon>
        <taxon>Sphaerobacterales</taxon>
        <taxon>Sphaerobacterineae</taxon>
        <taxon>Sphaerobacteraceae</taxon>
        <taxon>Sphaerobacter</taxon>
    </lineage>
</organism>
<keyword evidence="3" id="KW-0378">Hydrolase</keyword>